<comment type="caution">
    <text evidence="9">The sequence shown here is derived from an EMBL/GenBank/DDBJ whole genome shotgun (WGS) entry which is preliminary data.</text>
</comment>
<protein>
    <submittedName>
        <fullName evidence="9">M3 family metallopeptidase</fullName>
    </submittedName>
</protein>
<dbReference type="InterPro" id="IPR024079">
    <property type="entry name" value="MetalloPept_cat_dom_sf"/>
</dbReference>
<evidence type="ECO:0000313" key="9">
    <source>
        <dbReference type="EMBL" id="MFD1053239.1"/>
    </source>
</evidence>
<proteinExistence type="inferred from homology"/>
<evidence type="ECO:0000256" key="7">
    <source>
        <dbReference type="RuleBase" id="RU003435"/>
    </source>
</evidence>
<comment type="cofactor">
    <cofactor evidence="7">
        <name>Zn(2+)</name>
        <dbReference type="ChEBI" id="CHEBI:29105"/>
    </cofactor>
    <text evidence="7">Binds 1 zinc ion.</text>
</comment>
<dbReference type="CDD" id="cd06456">
    <property type="entry name" value="M3A_DCP"/>
    <property type="match status" value="1"/>
</dbReference>
<accession>A0ABW3MUZ8</accession>
<keyword evidence="2 7" id="KW-0645">Protease</keyword>
<comment type="similarity">
    <text evidence="1 7">Belongs to the peptidase M3 family.</text>
</comment>
<dbReference type="InterPro" id="IPR034005">
    <property type="entry name" value="M3A_DCP"/>
</dbReference>
<evidence type="ECO:0000256" key="4">
    <source>
        <dbReference type="ARBA" id="ARBA00022801"/>
    </source>
</evidence>
<gene>
    <name evidence="9" type="ORF">ACFQ2V_02885</name>
</gene>
<dbReference type="Pfam" id="PF01432">
    <property type="entry name" value="Peptidase_M3"/>
    <property type="match status" value="1"/>
</dbReference>
<evidence type="ECO:0000256" key="1">
    <source>
        <dbReference type="ARBA" id="ARBA00006040"/>
    </source>
</evidence>
<dbReference type="PANTHER" id="PTHR43660">
    <property type="entry name" value="DIPEPTIDYL CARBOXYPEPTIDASE"/>
    <property type="match status" value="1"/>
</dbReference>
<dbReference type="InterPro" id="IPR001567">
    <property type="entry name" value="Pept_M3A_M3B_dom"/>
</dbReference>
<keyword evidence="4 7" id="KW-0378">Hydrolase</keyword>
<dbReference type="Gene3D" id="1.10.1370.10">
    <property type="entry name" value="Neurolysin, domain 3"/>
    <property type="match status" value="1"/>
</dbReference>
<dbReference type="Proteomes" id="UP001597046">
    <property type="component" value="Unassembled WGS sequence"/>
</dbReference>
<evidence type="ECO:0000256" key="3">
    <source>
        <dbReference type="ARBA" id="ARBA00022723"/>
    </source>
</evidence>
<evidence type="ECO:0000256" key="2">
    <source>
        <dbReference type="ARBA" id="ARBA00022670"/>
    </source>
</evidence>
<dbReference type="PANTHER" id="PTHR43660:SF1">
    <property type="entry name" value="DIPEPTIDYL CARBOXYPEPTIDASE"/>
    <property type="match status" value="1"/>
</dbReference>
<evidence type="ECO:0000259" key="8">
    <source>
        <dbReference type="Pfam" id="PF01432"/>
    </source>
</evidence>
<dbReference type="InterPro" id="IPR045090">
    <property type="entry name" value="Pept_M3A_M3B"/>
</dbReference>
<keyword evidence="6 7" id="KW-0482">Metalloprotease</keyword>
<keyword evidence="10" id="KW-1185">Reference proteome</keyword>
<keyword evidence="3 7" id="KW-0479">Metal-binding</keyword>
<evidence type="ECO:0000313" key="10">
    <source>
        <dbReference type="Proteomes" id="UP001597046"/>
    </source>
</evidence>
<name>A0ABW3MUZ8_9MICO</name>
<dbReference type="Gene3D" id="1.10.1370.40">
    <property type="match status" value="1"/>
</dbReference>
<evidence type="ECO:0000256" key="5">
    <source>
        <dbReference type="ARBA" id="ARBA00022833"/>
    </source>
</evidence>
<sequence>MPNPLLSPSPLPFSLPPFALLRDEHYPEGFDRGMAEHLAEVEAIVTDPQPPTFDNTLAALERSGRTLSRVSLTFFGTSSSLATDAVQAIEEEYAPKLTAHGDAVRLDPRLYARIKAVHDDAEAMAALDPESRRLVERHLTEMTVAGAGLDDDAKTELRVLNGRLATLSTRFEKQLLADSNDLAVLVDDVADLDGLTAGEISAAAEAAREHGHDGKWLITLVLPTGHPHLASLTNRDLRRRVHEAQSARGNRDNAHDTKALVLEIVRLRAQRARLLGYPTHAGAALADSTARTPERVMELLGRLAPAAARNIETERALLEEEAGEPIEAHDWAFWAERVRTSRYAVDLAAMRPYFEAERVLRDGIFFAAEKLFGLTFHERDDLVGYHPDVRVFEVHDADGSPIGLYLLDLHTRDTKKGGAWMNSLVSQNTLLEQPHAVVVNNLNVPKPGGGQPTLLTYDETRTFFHEFGHALHGLLAHVTYPHFAGTRVFRDFVEYPSQVNEMWMLWPEVLSSYAVHHETGERLPDELVQRLVSAQAWGEGFGTGEYLAASLLDQAWHALDVEEAAAVGDVQAFEAAALEEVGLANTLVPPRYRSTYFAHTFSYSYDAQYYAYIWSEVLDADTVAWFRENGGLTRANGDRYRTYVVGIGGAADPLESYREFRGGDADITHLLQRRGLD</sequence>
<reference evidence="10" key="1">
    <citation type="journal article" date="2019" name="Int. J. Syst. Evol. Microbiol.">
        <title>The Global Catalogue of Microorganisms (GCM) 10K type strain sequencing project: providing services to taxonomists for standard genome sequencing and annotation.</title>
        <authorList>
            <consortium name="The Broad Institute Genomics Platform"/>
            <consortium name="The Broad Institute Genome Sequencing Center for Infectious Disease"/>
            <person name="Wu L."/>
            <person name="Ma J."/>
        </authorList>
    </citation>
    <scope>NUCLEOTIDE SEQUENCE [LARGE SCALE GENOMIC DNA]</scope>
    <source>
        <strain evidence="10">CCUG 57508</strain>
    </source>
</reference>
<keyword evidence="5 7" id="KW-0862">Zinc</keyword>
<dbReference type="RefSeq" id="WP_386050562.1">
    <property type="nucleotide sequence ID" value="NZ_JBHTKH010000001.1"/>
</dbReference>
<organism evidence="9 10">
    <name type="scientific">Terrabacter terrigena</name>
    <dbReference type="NCBI Taxonomy" id="574718"/>
    <lineage>
        <taxon>Bacteria</taxon>
        <taxon>Bacillati</taxon>
        <taxon>Actinomycetota</taxon>
        <taxon>Actinomycetes</taxon>
        <taxon>Micrococcales</taxon>
        <taxon>Intrasporangiaceae</taxon>
        <taxon>Terrabacter</taxon>
    </lineage>
</organism>
<dbReference type="InterPro" id="IPR024077">
    <property type="entry name" value="Neurolysin/TOP_dom2"/>
</dbReference>
<evidence type="ECO:0000256" key="6">
    <source>
        <dbReference type="ARBA" id="ARBA00023049"/>
    </source>
</evidence>
<dbReference type="SUPFAM" id="SSF55486">
    <property type="entry name" value="Metalloproteases ('zincins'), catalytic domain"/>
    <property type="match status" value="1"/>
</dbReference>
<feature type="domain" description="Peptidase M3A/M3B catalytic" evidence="8">
    <location>
        <begin position="229"/>
        <end position="674"/>
    </location>
</feature>
<dbReference type="Gene3D" id="3.40.390.10">
    <property type="entry name" value="Collagenase (Catalytic Domain)"/>
    <property type="match status" value="1"/>
</dbReference>
<dbReference type="EMBL" id="JBHTKH010000001">
    <property type="protein sequence ID" value="MFD1053239.1"/>
    <property type="molecule type" value="Genomic_DNA"/>
</dbReference>